<evidence type="ECO:0000256" key="1">
    <source>
        <dbReference type="SAM" id="SignalP"/>
    </source>
</evidence>
<accession>A0A4U5NX63</accession>
<reference evidence="2 3" key="2">
    <citation type="journal article" date="2019" name="G3 (Bethesda)">
        <title>Hybrid Assembly of the Genome of the Entomopathogenic Nematode Steinernema carpocapsae Identifies the X-Chromosome.</title>
        <authorList>
            <person name="Serra L."/>
            <person name="Macchietto M."/>
            <person name="Macias-Munoz A."/>
            <person name="McGill C.J."/>
            <person name="Rodriguez I.M."/>
            <person name="Rodriguez B."/>
            <person name="Murad R."/>
            <person name="Mortazavi A."/>
        </authorList>
    </citation>
    <scope>NUCLEOTIDE SEQUENCE [LARGE SCALE GENOMIC DNA]</scope>
    <source>
        <strain evidence="2 3">ALL</strain>
    </source>
</reference>
<gene>
    <name evidence="2" type="ORF">L596_012398</name>
</gene>
<dbReference type="EMBL" id="AZBU02000003">
    <property type="protein sequence ID" value="TKR88106.1"/>
    <property type="molecule type" value="Genomic_DNA"/>
</dbReference>
<evidence type="ECO:0000313" key="3">
    <source>
        <dbReference type="Proteomes" id="UP000298663"/>
    </source>
</evidence>
<dbReference type="STRING" id="34508.A0A4U5NX63"/>
<organism evidence="2 3">
    <name type="scientific">Steinernema carpocapsae</name>
    <name type="common">Entomopathogenic nematode</name>
    <dbReference type="NCBI Taxonomy" id="34508"/>
    <lineage>
        <taxon>Eukaryota</taxon>
        <taxon>Metazoa</taxon>
        <taxon>Ecdysozoa</taxon>
        <taxon>Nematoda</taxon>
        <taxon>Chromadorea</taxon>
        <taxon>Rhabditida</taxon>
        <taxon>Tylenchina</taxon>
        <taxon>Panagrolaimomorpha</taxon>
        <taxon>Strongyloidoidea</taxon>
        <taxon>Steinernematidae</taxon>
        <taxon>Steinernema</taxon>
    </lineage>
</organism>
<feature type="signal peptide" evidence="1">
    <location>
        <begin position="1"/>
        <end position="19"/>
    </location>
</feature>
<evidence type="ECO:0000313" key="2">
    <source>
        <dbReference type="EMBL" id="TKR88106.1"/>
    </source>
</evidence>
<dbReference type="AlphaFoldDB" id="A0A4U5NX63"/>
<dbReference type="OrthoDB" id="4473401at2759"/>
<evidence type="ECO:0008006" key="4">
    <source>
        <dbReference type="Google" id="ProtNLM"/>
    </source>
</evidence>
<protein>
    <recommendedName>
        <fullName evidence="4">BPTI/Kunitz inhibitor domain-containing protein</fullName>
    </recommendedName>
</protein>
<feature type="chain" id="PRO_5020384745" description="BPTI/Kunitz inhibitor domain-containing protein" evidence="1">
    <location>
        <begin position="20"/>
        <end position="206"/>
    </location>
</feature>
<proteinExistence type="predicted"/>
<dbReference type="Proteomes" id="UP000298663">
    <property type="component" value="Unassembled WGS sequence"/>
</dbReference>
<keyword evidence="3" id="KW-1185">Reference proteome</keyword>
<sequence>MFLKVFALFCICFLSEVLCGTPPLPPPVPKKNFTGEYTLKFVFDPEWIDCFAYKIKKTNFKKNADFESRQDCYNNIKIEYDPYKCQGVSAKQSANYTLNKGVKVDKSKGVECDQVTCPKGYECSVGFGKKDQKPYTNCCSTEQKKLYLDAFVEKKCPGGADADLVEERGAMQTFVPIVGHNCNDFICHEGFKCVQLNKHFAKCCKA</sequence>
<keyword evidence="1" id="KW-0732">Signal</keyword>
<reference evidence="2 3" key="1">
    <citation type="journal article" date="2015" name="Genome Biol.">
        <title>Comparative genomics of Steinernema reveals deeply conserved gene regulatory networks.</title>
        <authorList>
            <person name="Dillman A.R."/>
            <person name="Macchietto M."/>
            <person name="Porter C.F."/>
            <person name="Rogers A."/>
            <person name="Williams B."/>
            <person name="Antoshechkin I."/>
            <person name="Lee M.M."/>
            <person name="Goodwin Z."/>
            <person name="Lu X."/>
            <person name="Lewis E.E."/>
            <person name="Goodrich-Blair H."/>
            <person name="Stock S.P."/>
            <person name="Adams B.J."/>
            <person name="Sternberg P.W."/>
            <person name="Mortazavi A."/>
        </authorList>
    </citation>
    <scope>NUCLEOTIDE SEQUENCE [LARGE SCALE GENOMIC DNA]</scope>
    <source>
        <strain evidence="2 3">ALL</strain>
    </source>
</reference>
<comment type="caution">
    <text evidence="2">The sequence shown here is derived from an EMBL/GenBank/DDBJ whole genome shotgun (WGS) entry which is preliminary data.</text>
</comment>
<name>A0A4U5NX63_STECR</name>